<keyword evidence="5" id="KW-0547">Nucleotide-binding</keyword>
<comment type="caution">
    <text evidence="12">The sequence shown here is derived from an EMBL/GenBank/DDBJ whole genome shotgun (WGS) entry which is preliminary data.</text>
</comment>
<gene>
    <name evidence="12" type="ORF">RJT34_01512</name>
</gene>
<keyword evidence="7" id="KW-0315">Glutamine amidotransferase</keyword>
<dbReference type="AlphaFoldDB" id="A0AAN9Q0J7"/>
<dbReference type="Gene3D" id="3.40.50.880">
    <property type="match status" value="1"/>
</dbReference>
<dbReference type="InterPro" id="IPR029062">
    <property type="entry name" value="Class_I_gatase-like"/>
</dbReference>
<dbReference type="GO" id="GO:0042802">
    <property type="term" value="F:identical protein binding"/>
    <property type="evidence" value="ECO:0007669"/>
    <property type="project" value="TreeGrafter"/>
</dbReference>
<evidence type="ECO:0000256" key="10">
    <source>
        <dbReference type="SAM" id="Phobius"/>
    </source>
</evidence>
<keyword evidence="8" id="KW-0665">Pyrimidine biosynthesis</keyword>
<comment type="similarity">
    <text evidence="2">Belongs to the CTP synthase family.</text>
</comment>
<dbReference type="GO" id="GO:0005524">
    <property type="term" value="F:ATP binding"/>
    <property type="evidence" value="ECO:0007669"/>
    <property type="project" value="UniProtKB-KW"/>
</dbReference>
<feature type="transmembrane region" description="Helical" evidence="10">
    <location>
        <begin position="98"/>
        <end position="119"/>
    </location>
</feature>
<comment type="pathway">
    <text evidence="1">Pyrimidine metabolism; CTP biosynthesis via de novo pathway; CTP from UDP: step 2/2.</text>
</comment>
<keyword evidence="4" id="KW-0436">Ligase</keyword>
<proteinExistence type="inferred from homology"/>
<evidence type="ECO:0000256" key="8">
    <source>
        <dbReference type="ARBA" id="ARBA00022975"/>
    </source>
</evidence>
<dbReference type="EMBL" id="JAYKXN010000001">
    <property type="protein sequence ID" value="KAK7317357.1"/>
    <property type="molecule type" value="Genomic_DNA"/>
</dbReference>
<evidence type="ECO:0000313" key="13">
    <source>
        <dbReference type="Proteomes" id="UP001359559"/>
    </source>
</evidence>
<protein>
    <recommendedName>
        <fullName evidence="3">CTP synthase (glutamine hydrolyzing)</fullName>
        <ecNumber evidence="3">6.3.4.2</ecNumber>
    </recommendedName>
</protein>
<dbReference type="GO" id="GO:0006241">
    <property type="term" value="P:CTP biosynthetic process"/>
    <property type="evidence" value="ECO:0007669"/>
    <property type="project" value="TreeGrafter"/>
</dbReference>
<evidence type="ECO:0000256" key="1">
    <source>
        <dbReference type="ARBA" id="ARBA00005171"/>
    </source>
</evidence>
<evidence type="ECO:0000256" key="9">
    <source>
        <dbReference type="ARBA" id="ARBA00047781"/>
    </source>
</evidence>
<feature type="domain" description="Glutamine amidotransferase" evidence="11">
    <location>
        <begin position="21"/>
        <end position="118"/>
    </location>
</feature>
<evidence type="ECO:0000256" key="7">
    <source>
        <dbReference type="ARBA" id="ARBA00022962"/>
    </source>
</evidence>
<evidence type="ECO:0000256" key="3">
    <source>
        <dbReference type="ARBA" id="ARBA00012291"/>
    </source>
</evidence>
<name>A0AAN9Q0J7_CLITE</name>
<reference evidence="12 13" key="1">
    <citation type="submission" date="2024-01" db="EMBL/GenBank/DDBJ databases">
        <title>The genomes of 5 underutilized Papilionoideae crops provide insights into root nodulation and disease resistance.</title>
        <authorList>
            <person name="Yuan L."/>
        </authorList>
    </citation>
    <scope>NUCLEOTIDE SEQUENCE [LARGE SCALE GENOMIC DNA]</scope>
    <source>
        <strain evidence="12">LY-2023</strain>
        <tissue evidence="12">Leaf</tissue>
    </source>
</reference>
<dbReference type="PANTHER" id="PTHR11550">
    <property type="entry name" value="CTP SYNTHASE"/>
    <property type="match status" value="1"/>
</dbReference>
<dbReference type="InterPro" id="IPR017926">
    <property type="entry name" value="GATASE"/>
</dbReference>
<keyword evidence="13" id="KW-1185">Reference proteome</keyword>
<comment type="catalytic activity">
    <reaction evidence="9">
        <text>UTP + L-glutamine + ATP + H2O = CTP + L-glutamate + ADP + phosphate + 2 H(+)</text>
        <dbReference type="Rhea" id="RHEA:26426"/>
        <dbReference type="ChEBI" id="CHEBI:15377"/>
        <dbReference type="ChEBI" id="CHEBI:15378"/>
        <dbReference type="ChEBI" id="CHEBI:29985"/>
        <dbReference type="ChEBI" id="CHEBI:30616"/>
        <dbReference type="ChEBI" id="CHEBI:37563"/>
        <dbReference type="ChEBI" id="CHEBI:43474"/>
        <dbReference type="ChEBI" id="CHEBI:46398"/>
        <dbReference type="ChEBI" id="CHEBI:58359"/>
        <dbReference type="ChEBI" id="CHEBI:456216"/>
        <dbReference type="EC" id="6.3.4.2"/>
    </reaction>
</comment>
<dbReference type="InterPro" id="IPR004468">
    <property type="entry name" value="CTP_synthase"/>
</dbReference>
<dbReference type="GO" id="GO:0003883">
    <property type="term" value="F:CTP synthase activity"/>
    <property type="evidence" value="ECO:0007669"/>
    <property type="project" value="UniProtKB-EC"/>
</dbReference>
<dbReference type="PANTHER" id="PTHR11550:SF36">
    <property type="entry name" value="CTP SYNTHASE"/>
    <property type="match status" value="1"/>
</dbReference>
<evidence type="ECO:0000256" key="6">
    <source>
        <dbReference type="ARBA" id="ARBA00022840"/>
    </source>
</evidence>
<evidence type="ECO:0000256" key="2">
    <source>
        <dbReference type="ARBA" id="ARBA00007533"/>
    </source>
</evidence>
<keyword evidence="10" id="KW-0812">Transmembrane</keyword>
<dbReference type="EC" id="6.3.4.2" evidence="3"/>
<keyword evidence="10" id="KW-1133">Transmembrane helix</keyword>
<dbReference type="SUPFAM" id="SSF52317">
    <property type="entry name" value="Class I glutamine amidotransferase-like"/>
    <property type="match status" value="1"/>
</dbReference>
<organism evidence="12 13">
    <name type="scientific">Clitoria ternatea</name>
    <name type="common">Butterfly pea</name>
    <dbReference type="NCBI Taxonomy" id="43366"/>
    <lineage>
        <taxon>Eukaryota</taxon>
        <taxon>Viridiplantae</taxon>
        <taxon>Streptophyta</taxon>
        <taxon>Embryophyta</taxon>
        <taxon>Tracheophyta</taxon>
        <taxon>Spermatophyta</taxon>
        <taxon>Magnoliopsida</taxon>
        <taxon>eudicotyledons</taxon>
        <taxon>Gunneridae</taxon>
        <taxon>Pentapetalae</taxon>
        <taxon>rosids</taxon>
        <taxon>fabids</taxon>
        <taxon>Fabales</taxon>
        <taxon>Fabaceae</taxon>
        <taxon>Papilionoideae</taxon>
        <taxon>50 kb inversion clade</taxon>
        <taxon>NPAAA clade</taxon>
        <taxon>indigoferoid/millettioid clade</taxon>
        <taxon>Phaseoleae</taxon>
        <taxon>Clitoria</taxon>
    </lineage>
</organism>
<keyword evidence="6" id="KW-0067">ATP-binding</keyword>
<sequence length="127" mass="13938">MVGKYANLSDILSVLQAYTVGFVQALLHASVAHNRKLVMEWVSAEDLEGDCSKENTDAYKATWGLLKGANRVVVLRGFGDKGVHGKFFATKYARENNVLYLGIFLGIQIAVIEFARSILGLYNAIIA</sequence>
<accession>A0AAN9Q0J7</accession>
<dbReference type="Proteomes" id="UP001359559">
    <property type="component" value="Unassembled WGS sequence"/>
</dbReference>
<evidence type="ECO:0000259" key="11">
    <source>
        <dbReference type="Pfam" id="PF00117"/>
    </source>
</evidence>
<dbReference type="Pfam" id="PF00117">
    <property type="entry name" value="GATase"/>
    <property type="match status" value="1"/>
</dbReference>
<evidence type="ECO:0000313" key="12">
    <source>
        <dbReference type="EMBL" id="KAK7317357.1"/>
    </source>
</evidence>
<evidence type="ECO:0000256" key="5">
    <source>
        <dbReference type="ARBA" id="ARBA00022741"/>
    </source>
</evidence>
<dbReference type="GO" id="GO:0019856">
    <property type="term" value="P:pyrimidine nucleobase biosynthetic process"/>
    <property type="evidence" value="ECO:0007669"/>
    <property type="project" value="TreeGrafter"/>
</dbReference>
<keyword evidence="10" id="KW-0472">Membrane</keyword>
<evidence type="ECO:0000256" key="4">
    <source>
        <dbReference type="ARBA" id="ARBA00022598"/>
    </source>
</evidence>